<dbReference type="RefSeq" id="WP_201843111.1">
    <property type="nucleotide sequence ID" value="NZ_JAERRK010000023.1"/>
</dbReference>
<proteinExistence type="predicted"/>
<dbReference type="AlphaFoldDB" id="A0A937ENG6"/>
<feature type="domain" description="C2" evidence="1">
    <location>
        <begin position="23"/>
        <end position="101"/>
    </location>
</feature>
<dbReference type="SUPFAM" id="SSF49562">
    <property type="entry name" value="C2 domain (Calcium/lipid-binding domain, CaLB)"/>
    <property type="match status" value="1"/>
</dbReference>
<gene>
    <name evidence="2" type="ORF">JK359_32145</name>
</gene>
<keyword evidence="3" id="KW-1185">Reference proteome</keyword>
<organism evidence="2 3">
    <name type="scientific">Streptomyces actinomycinicus</name>
    <dbReference type="NCBI Taxonomy" id="1695166"/>
    <lineage>
        <taxon>Bacteria</taxon>
        <taxon>Bacillati</taxon>
        <taxon>Actinomycetota</taxon>
        <taxon>Actinomycetes</taxon>
        <taxon>Kitasatosporales</taxon>
        <taxon>Streptomycetaceae</taxon>
        <taxon>Streptomyces</taxon>
    </lineage>
</organism>
<dbReference type="EMBL" id="JAERRK010000023">
    <property type="protein sequence ID" value="MBL1086557.1"/>
    <property type="molecule type" value="Genomic_DNA"/>
</dbReference>
<dbReference type="InterPro" id="IPR035892">
    <property type="entry name" value="C2_domain_sf"/>
</dbReference>
<accession>A0A937ENG6</accession>
<dbReference type="Gene3D" id="2.60.40.150">
    <property type="entry name" value="C2 domain"/>
    <property type="match status" value="1"/>
</dbReference>
<evidence type="ECO:0000259" key="1">
    <source>
        <dbReference type="Pfam" id="PF00168"/>
    </source>
</evidence>
<reference evidence="2" key="1">
    <citation type="submission" date="2021-01" db="EMBL/GenBank/DDBJ databases">
        <title>WGS of actinomycetes isolated from Thailand.</title>
        <authorList>
            <person name="Thawai C."/>
        </authorList>
    </citation>
    <scope>NUCLEOTIDE SEQUENCE</scope>
    <source>
        <strain evidence="2">RCU-197</strain>
    </source>
</reference>
<evidence type="ECO:0000313" key="2">
    <source>
        <dbReference type="EMBL" id="MBL1086557.1"/>
    </source>
</evidence>
<dbReference type="Proteomes" id="UP000661858">
    <property type="component" value="Unassembled WGS sequence"/>
</dbReference>
<sequence length="121" mass="13565">MEISTPEAAMRNFHLKIYDANIPAQEHLCAAFVTATVCEEKVHTQLAESTNKPRWHWAHTFTNARSDCRIKLAIYADQTPDSPDRLGSAEMTVGEFLHGKEDMKQTVSAGDCSLTVSARWE</sequence>
<comment type="caution">
    <text evidence="2">The sequence shown here is derived from an EMBL/GenBank/DDBJ whole genome shotgun (WGS) entry which is preliminary data.</text>
</comment>
<name>A0A937ENG6_9ACTN</name>
<dbReference type="InterPro" id="IPR000008">
    <property type="entry name" value="C2_dom"/>
</dbReference>
<protein>
    <recommendedName>
        <fullName evidence="1">C2 domain-containing protein</fullName>
    </recommendedName>
</protein>
<evidence type="ECO:0000313" key="3">
    <source>
        <dbReference type="Proteomes" id="UP000661858"/>
    </source>
</evidence>
<dbReference type="Pfam" id="PF00168">
    <property type="entry name" value="C2"/>
    <property type="match status" value="1"/>
</dbReference>